<organism evidence="1 2">
    <name type="scientific">Plasmodium malariae</name>
    <dbReference type="NCBI Taxonomy" id="5858"/>
    <lineage>
        <taxon>Eukaryota</taxon>
        <taxon>Sar</taxon>
        <taxon>Alveolata</taxon>
        <taxon>Apicomplexa</taxon>
        <taxon>Aconoidasida</taxon>
        <taxon>Haemosporida</taxon>
        <taxon>Plasmodiidae</taxon>
        <taxon>Plasmodium</taxon>
        <taxon>Plasmodium (Plasmodium)</taxon>
    </lineage>
</organism>
<evidence type="ECO:0000313" key="1">
    <source>
        <dbReference type="EMBL" id="SBS93305.1"/>
    </source>
</evidence>
<dbReference type="VEuPathDB" id="PlasmoDB:PmUG01_00032900"/>
<reference evidence="2" key="1">
    <citation type="submission" date="2016-05" db="EMBL/GenBank/DDBJ databases">
        <authorList>
            <person name="Naeem Raeece"/>
        </authorList>
    </citation>
    <scope>NUCLEOTIDE SEQUENCE [LARGE SCALE GENOMIC DNA]</scope>
</reference>
<dbReference type="EMBL" id="FLQW01002451">
    <property type="protein sequence ID" value="SBS93305.1"/>
    <property type="molecule type" value="Genomic_DNA"/>
</dbReference>
<sequence>MNENRTKFMEKFRNRKNLINLKGENSENKKNIGHIVGENFRKEIDDWISEDNANVNFTVNDEKLNKTVEISGTHIL</sequence>
<gene>
    <name evidence="1" type="ORF">PMALA_039260</name>
</gene>
<protein>
    <submittedName>
        <fullName evidence="1">Uncharacterized protein</fullName>
    </submittedName>
</protein>
<proteinExistence type="predicted"/>
<evidence type="ECO:0000313" key="2">
    <source>
        <dbReference type="Proteomes" id="UP000078597"/>
    </source>
</evidence>
<dbReference type="AlphaFoldDB" id="A0A1A8WK19"/>
<name>A0A1A8WK19_PLAMA</name>
<accession>A0A1A8WK19</accession>
<dbReference type="Proteomes" id="UP000078597">
    <property type="component" value="Unassembled WGS sequence"/>
</dbReference>